<proteinExistence type="predicted"/>
<gene>
    <name evidence="1" type="ORF">FHU35_11755</name>
</gene>
<reference evidence="1 2" key="1">
    <citation type="submission" date="2019-06" db="EMBL/GenBank/DDBJ databases">
        <title>Sequencing the genomes of 1000 actinobacteria strains.</title>
        <authorList>
            <person name="Klenk H.-P."/>
        </authorList>
    </citation>
    <scope>NUCLEOTIDE SEQUENCE [LARGE SCALE GENOMIC DNA]</scope>
    <source>
        <strain evidence="1 2">DSM 46699</strain>
    </source>
</reference>
<organism evidence="1 2">
    <name type="scientific">Saccharopolyspora dendranthemae</name>
    <dbReference type="NCBI Taxonomy" id="1181886"/>
    <lineage>
        <taxon>Bacteria</taxon>
        <taxon>Bacillati</taxon>
        <taxon>Actinomycetota</taxon>
        <taxon>Actinomycetes</taxon>
        <taxon>Pseudonocardiales</taxon>
        <taxon>Pseudonocardiaceae</taxon>
        <taxon>Saccharopolyspora</taxon>
    </lineage>
</organism>
<accession>A0A561V934</accession>
<evidence type="ECO:0000313" key="1">
    <source>
        <dbReference type="EMBL" id="TWG08136.1"/>
    </source>
</evidence>
<keyword evidence="2" id="KW-1185">Reference proteome</keyword>
<name>A0A561V934_9PSEU</name>
<sequence>MPLSLAGHTPRGTVEHSDLEQVWVLHTASWVTLQQAHAVSRQGRQADTTRAACGLVLRHEMIRNIPSDGASPCGQCLAATANIVGLESI</sequence>
<dbReference type="Proteomes" id="UP000316184">
    <property type="component" value="Unassembled WGS sequence"/>
</dbReference>
<comment type="caution">
    <text evidence="1">The sequence shown here is derived from an EMBL/GenBank/DDBJ whole genome shotgun (WGS) entry which is preliminary data.</text>
</comment>
<evidence type="ECO:0000313" key="2">
    <source>
        <dbReference type="Proteomes" id="UP000316184"/>
    </source>
</evidence>
<dbReference type="EMBL" id="VIWX01000001">
    <property type="protein sequence ID" value="TWG08136.1"/>
    <property type="molecule type" value="Genomic_DNA"/>
</dbReference>
<dbReference type="AlphaFoldDB" id="A0A561V934"/>
<protein>
    <submittedName>
        <fullName evidence="1">Uncharacterized protein</fullName>
    </submittedName>
</protein>